<evidence type="ECO:0000256" key="2">
    <source>
        <dbReference type="ARBA" id="ARBA00022801"/>
    </source>
</evidence>
<protein>
    <submittedName>
        <fullName evidence="4">Mannosyl-3-phosphoglycerate phosphatase</fullName>
    </submittedName>
</protein>
<keyword evidence="1" id="KW-0479">Metal-binding</keyword>
<dbReference type="Pfam" id="PF08282">
    <property type="entry name" value="Hydrolase_3"/>
    <property type="match status" value="2"/>
</dbReference>
<organism evidence="4 5">
    <name type="scientific">Pseudooceanicola nitratireducens</name>
    <dbReference type="NCBI Taxonomy" id="517719"/>
    <lineage>
        <taxon>Bacteria</taxon>
        <taxon>Pseudomonadati</taxon>
        <taxon>Pseudomonadota</taxon>
        <taxon>Alphaproteobacteria</taxon>
        <taxon>Rhodobacterales</taxon>
        <taxon>Paracoccaceae</taxon>
        <taxon>Pseudooceanicola</taxon>
    </lineage>
</organism>
<dbReference type="PANTHER" id="PTHR10000:SF8">
    <property type="entry name" value="HAD SUPERFAMILY HYDROLASE-LIKE, TYPE 3"/>
    <property type="match status" value="1"/>
</dbReference>
<dbReference type="InterPro" id="IPR036412">
    <property type="entry name" value="HAD-like_sf"/>
</dbReference>
<dbReference type="PANTHER" id="PTHR10000">
    <property type="entry name" value="PHOSPHOSERINE PHOSPHATASE"/>
    <property type="match status" value="1"/>
</dbReference>
<dbReference type="SFLD" id="SFLDG01140">
    <property type="entry name" value="C2.B:_Phosphomannomutase_and_P"/>
    <property type="match status" value="1"/>
</dbReference>
<evidence type="ECO:0000313" key="4">
    <source>
        <dbReference type="EMBL" id="SFC66951.1"/>
    </source>
</evidence>
<keyword evidence="3" id="KW-0460">Magnesium</keyword>
<dbReference type="Gene3D" id="3.40.50.1000">
    <property type="entry name" value="HAD superfamily/HAD-like"/>
    <property type="match status" value="1"/>
</dbReference>
<evidence type="ECO:0000256" key="1">
    <source>
        <dbReference type="ARBA" id="ARBA00022723"/>
    </source>
</evidence>
<accession>A0A1I1L1T6</accession>
<dbReference type="SUPFAM" id="SSF56784">
    <property type="entry name" value="HAD-like"/>
    <property type="match status" value="1"/>
</dbReference>
<name>A0A1I1L1T6_9RHOB</name>
<evidence type="ECO:0000256" key="3">
    <source>
        <dbReference type="ARBA" id="ARBA00022842"/>
    </source>
</evidence>
<keyword evidence="5" id="KW-1185">Reference proteome</keyword>
<dbReference type="GO" id="GO:0050531">
    <property type="term" value="F:mannosyl-3-phosphoglycerate phosphatase activity"/>
    <property type="evidence" value="ECO:0007669"/>
    <property type="project" value="InterPro"/>
</dbReference>
<dbReference type="NCBIfam" id="TIGR01486">
    <property type="entry name" value="HAD-SF-IIB-MPGP"/>
    <property type="match status" value="1"/>
</dbReference>
<dbReference type="EMBL" id="FOLX01000001">
    <property type="protein sequence ID" value="SFC66951.1"/>
    <property type="molecule type" value="Genomic_DNA"/>
</dbReference>
<dbReference type="Proteomes" id="UP000231644">
    <property type="component" value="Unassembled WGS sequence"/>
</dbReference>
<dbReference type="SFLD" id="SFLDG01142">
    <property type="entry name" value="C2.B.2:_Mannosyl-3-phosphoglyc"/>
    <property type="match status" value="1"/>
</dbReference>
<dbReference type="GO" id="GO:0000287">
    <property type="term" value="F:magnesium ion binding"/>
    <property type="evidence" value="ECO:0007669"/>
    <property type="project" value="TreeGrafter"/>
</dbReference>
<dbReference type="SFLD" id="SFLDS00003">
    <property type="entry name" value="Haloacid_Dehalogenase"/>
    <property type="match status" value="1"/>
</dbReference>
<sequence>MWHTKGKGHMTQPPFIVFTDLDGTLLDHHDYSWTAAQPALDHLAERGVPVVLASSKTAAEIAPLRAAMGLSACPAIVENGAGILPAHATPDDDAAPYARLRTTLDSLPAPLRKCFTGFGDMTDADVAQITGLAPDSAPLARRRAFSEPGLFDGDEAARKAFIAALTDLGVTARQGGRFLTLSFGGTKADRMEEIAALYGHPRTVALGDAPNDVEMLETADRGFIIANPSGTPLPKLAKEDGMTITRSKNPGPSGWNESILALTFP</sequence>
<reference evidence="4 5" key="1">
    <citation type="submission" date="2016-10" db="EMBL/GenBank/DDBJ databases">
        <authorList>
            <person name="de Groot N.N."/>
        </authorList>
    </citation>
    <scope>NUCLEOTIDE SEQUENCE [LARGE SCALE GENOMIC DNA]</scope>
    <source>
        <strain evidence="4 5">DSM 29619</strain>
    </source>
</reference>
<gene>
    <name evidence="4" type="ORF">SAMN05421762_1729</name>
</gene>
<dbReference type="GO" id="GO:0051479">
    <property type="term" value="P:mannosylglycerate biosynthetic process"/>
    <property type="evidence" value="ECO:0007669"/>
    <property type="project" value="InterPro"/>
</dbReference>
<dbReference type="InterPro" id="IPR006381">
    <property type="entry name" value="HAD-SF-IIB-MPGP"/>
</dbReference>
<keyword evidence="2" id="KW-0378">Hydrolase</keyword>
<dbReference type="Gene3D" id="3.30.980.20">
    <property type="entry name" value="Putative mannosyl-3-phosphoglycerate phosphatase, domain 2"/>
    <property type="match status" value="1"/>
</dbReference>
<proteinExistence type="predicted"/>
<dbReference type="AlphaFoldDB" id="A0A1I1L1T6"/>
<dbReference type="STRING" id="517719.SAMN05421762_1729"/>
<dbReference type="InterPro" id="IPR023214">
    <property type="entry name" value="HAD_sf"/>
</dbReference>
<evidence type="ECO:0000313" key="5">
    <source>
        <dbReference type="Proteomes" id="UP000231644"/>
    </source>
</evidence>
<dbReference type="GO" id="GO:0005829">
    <property type="term" value="C:cytosol"/>
    <property type="evidence" value="ECO:0007669"/>
    <property type="project" value="TreeGrafter"/>
</dbReference>